<reference evidence="1 2" key="1">
    <citation type="submission" date="2005-09" db="EMBL/GenBank/DDBJ databases">
        <authorList>
            <person name="Mural R.J."/>
            <person name="Li P.W."/>
            <person name="Adams M.D."/>
            <person name="Amanatides P.G."/>
            <person name="Baden-Tillson H."/>
            <person name="Barnstead M."/>
            <person name="Chin S.H."/>
            <person name="Dew I."/>
            <person name="Evans C.A."/>
            <person name="Ferriera S."/>
            <person name="Flanigan M."/>
            <person name="Fosler C."/>
            <person name="Glodek A."/>
            <person name="Gu Z."/>
            <person name="Holt R.A."/>
            <person name="Jennings D."/>
            <person name="Kraft C.L."/>
            <person name="Lu F."/>
            <person name="Nguyen T."/>
            <person name="Nusskern D.R."/>
            <person name="Pfannkoch C.M."/>
            <person name="Sitter C."/>
            <person name="Sutton G.G."/>
            <person name="Venter J.C."/>
            <person name="Wang Z."/>
            <person name="Woodage T."/>
            <person name="Zheng X.H."/>
            <person name="Zhong F."/>
        </authorList>
    </citation>
    <scope>NUCLEOTIDE SEQUENCE [LARGE SCALE GENOMIC DNA]</scope>
    <source>
        <strain>BN</strain>
        <strain evidence="2">Sprague-Dawley</strain>
    </source>
</reference>
<proteinExistence type="predicted"/>
<dbReference type="AlphaFoldDB" id="A6HRI1"/>
<name>A6HRI1_RAT</name>
<dbReference type="EMBL" id="CH473950">
    <property type="protein sequence ID" value="EDM16241.1"/>
    <property type="molecule type" value="Genomic_DNA"/>
</dbReference>
<accession>A6HRI1</accession>
<protein>
    <submittedName>
        <fullName evidence="1">RCG60298</fullName>
    </submittedName>
</protein>
<sequence length="155" mass="17020">MLVKNCSKRKKTLHFLLPQSPRRAPGTEQLSGSLLCLRGSEAPQPVELYHLLTPKLQHQTLPALKSKTSACFQTVCNPGHSPLTHYFCGRSALPTIVETEQKPCAGVCAPRGGEWSCFTLLPMVHPHGQPACIYTAPGDRPLRTSVREIDLCAHQ</sequence>
<organism evidence="1 2">
    <name type="scientific">Rattus norvegicus</name>
    <name type="common">Rat</name>
    <dbReference type="NCBI Taxonomy" id="10116"/>
    <lineage>
        <taxon>Eukaryota</taxon>
        <taxon>Metazoa</taxon>
        <taxon>Chordata</taxon>
        <taxon>Craniata</taxon>
        <taxon>Vertebrata</taxon>
        <taxon>Euteleostomi</taxon>
        <taxon>Mammalia</taxon>
        <taxon>Eutheria</taxon>
        <taxon>Euarchontoglires</taxon>
        <taxon>Glires</taxon>
        <taxon>Rodentia</taxon>
        <taxon>Myomorpha</taxon>
        <taxon>Muroidea</taxon>
        <taxon>Muridae</taxon>
        <taxon>Murinae</taxon>
        <taxon>Rattus</taxon>
    </lineage>
</organism>
<evidence type="ECO:0000313" key="2">
    <source>
        <dbReference type="Proteomes" id="UP000234681"/>
    </source>
</evidence>
<dbReference type="Proteomes" id="UP000234681">
    <property type="component" value="Chromosome 7"/>
</dbReference>
<gene>
    <name evidence="1" type="ORF">rCG_60298</name>
</gene>
<evidence type="ECO:0000313" key="1">
    <source>
        <dbReference type="EMBL" id="EDM16241.1"/>
    </source>
</evidence>